<evidence type="ECO:0000256" key="1">
    <source>
        <dbReference type="SAM" id="MobiDB-lite"/>
    </source>
</evidence>
<evidence type="ECO:0000313" key="2">
    <source>
        <dbReference type="EMBL" id="MCP2729652.1"/>
    </source>
</evidence>
<protein>
    <recommendedName>
        <fullName evidence="4">Tetratricopeptide repeat protein</fullName>
    </recommendedName>
</protein>
<dbReference type="EMBL" id="JAMZMM010000131">
    <property type="protein sequence ID" value="MCP2729652.1"/>
    <property type="molecule type" value="Genomic_DNA"/>
</dbReference>
<feature type="region of interest" description="Disordered" evidence="1">
    <location>
        <begin position="240"/>
        <end position="266"/>
    </location>
</feature>
<keyword evidence="3" id="KW-1185">Reference proteome</keyword>
<proteinExistence type="predicted"/>
<dbReference type="RefSeq" id="WP_254012434.1">
    <property type="nucleotide sequence ID" value="NZ_JAMZMM010000131.1"/>
</dbReference>
<gene>
    <name evidence="2" type="ORF">NJ959_14460</name>
</gene>
<dbReference type="AlphaFoldDB" id="A0AAE3GW44"/>
<sequence>MADTREDAYLELIQNLLNSPHGEESAILNVNSDLVDGGLVQMMLEKADNLRWEGSLDNANRLMNIAGYLLGVYRKIDSLVAATQAEYFNLLIELLQATSDSKGNPEVVYPLLEANQDKLNLSFAEVLSNWARVNLPQQEATVAAGNAGVIVDFSNLIWQFPLGRRRDNLEIAIVGYEIALSVFTQAAFPEHWAGTQHNLGNAYSERIKGEKTDNLEMEIACYGEALKIRTLTQRNCQVRHSQRNAPRDLPPSVTSVTSVTPSAAPF</sequence>
<accession>A0AAE3GW44</accession>
<evidence type="ECO:0008006" key="4">
    <source>
        <dbReference type="Google" id="ProtNLM"/>
    </source>
</evidence>
<reference evidence="2" key="1">
    <citation type="submission" date="2022-06" db="EMBL/GenBank/DDBJ databases">
        <title>New cyanobacteria of genus Symplocastrum in benthos of Lake Baikal.</title>
        <authorList>
            <person name="Sorokovikova E."/>
            <person name="Tikhonova I."/>
            <person name="Krasnopeev A."/>
            <person name="Evseev P."/>
            <person name="Gladkikh A."/>
            <person name="Belykh O."/>
        </authorList>
    </citation>
    <scope>NUCLEOTIDE SEQUENCE</scope>
    <source>
        <strain evidence="2">BBK-W-15</strain>
    </source>
</reference>
<organism evidence="2 3">
    <name type="scientific">Limnofasciculus baicalensis BBK-W-15</name>
    <dbReference type="NCBI Taxonomy" id="2699891"/>
    <lineage>
        <taxon>Bacteria</taxon>
        <taxon>Bacillati</taxon>
        <taxon>Cyanobacteriota</taxon>
        <taxon>Cyanophyceae</taxon>
        <taxon>Coleofasciculales</taxon>
        <taxon>Coleofasciculaceae</taxon>
        <taxon>Limnofasciculus</taxon>
        <taxon>Limnofasciculus baicalensis</taxon>
    </lineage>
</organism>
<comment type="caution">
    <text evidence="2">The sequence shown here is derived from an EMBL/GenBank/DDBJ whole genome shotgun (WGS) entry which is preliminary data.</text>
</comment>
<evidence type="ECO:0000313" key="3">
    <source>
        <dbReference type="Proteomes" id="UP001204953"/>
    </source>
</evidence>
<feature type="compositionally biased region" description="Low complexity" evidence="1">
    <location>
        <begin position="250"/>
        <end position="266"/>
    </location>
</feature>
<dbReference type="Proteomes" id="UP001204953">
    <property type="component" value="Unassembled WGS sequence"/>
</dbReference>
<name>A0AAE3GW44_9CYAN</name>